<keyword evidence="4" id="KW-1185">Reference proteome</keyword>
<feature type="region of interest" description="Disordered" evidence="1">
    <location>
        <begin position="391"/>
        <end position="417"/>
    </location>
</feature>
<feature type="signal peptide" evidence="2">
    <location>
        <begin position="1"/>
        <end position="36"/>
    </location>
</feature>
<feature type="compositionally biased region" description="Pro residues" evidence="1">
    <location>
        <begin position="394"/>
        <end position="416"/>
    </location>
</feature>
<evidence type="ECO:0000256" key="2">
    <source>
        <dbReference type="SAM" id="SignalP"/>
    </source>
</evidence>
<dbReference type="EMBL" id="JAPCID010000021">
    <property type="protein sequence ID" value="MDA0139043.1"/>
    <property type="molecule type" value="Genomic_DNA"/>
</dbReference>
<dbReference type="Proteomes" id="UP001147700">
    <property type="component" value="Unassembled WGS sequence"/>
</dbReference>
<evidence type="ECO:0000313" key="4">
    <source>
        <dbReference type="Proteomes" id="UP001147700"/>
    </source>
</evidence>
<dbReference type="InterPro" id="IPR028994">
    <property type="entry name" value="Integrin_alpha_N"/>
</dbReference>
<sequence>MTEPHTPSKLSRVLFVVRVAVTGLLLALLAVPAAQAQDTGTYRSGPLDWGQERGRAWVDFNADGKADYCRLDAASRPLCTLATGRGFGTTVTGEPADPGYLDDRLWGDVDGNGGADYCRRVGDAGREGFACTLSTAFTFVGASQLLTWGETNTAALADVTGDGKRDYCRLTADRALCSAWEPGFGPGFGSAVLAVGDLAGRAWVDFNADGRADLCRVASGTLACTLSTGSGFGGTIVSATDDVGYPDGRAFVDVDGDRRADYCRRVGGAPPHPHIPCPPGPPPGFDGANLTSPPVRGGDTAGTAWVDFDADGDRDFCRPVAPSATNAQLFCTLWTPAGLGPTIVSGPTDVGYADTRAWVDHNGDGRADYCRTIGGGADPGISCTTSIGTAFGPVPEPAPPAPPAPPPPPPAPPAPTPKTRLVVTLSYDYSVKGRWTRITRLQVKGVPAGATVKATCRKGCSRKSYSVKKRARGTASLDRVVRKRLRAGTKVRVVVSRPGNLAAIKTLTIRASKRPTVKTG</sequence>
<proteinExistence type="predicted"/>
<dbReference type="InterPro" id="IPR006311">
    <property type="entry name" value="TAT_signal"/>
</dbReference>
<protein>
    <submittedName>
        <fullName evidence="3">VCBS repeat-containing protein</fullName>
    </submittedName>
</protein>
<accession>A0ABT4RKG7</accession>
<name>A0ABT4RKG7_9ACTN</name>
<evidence type="ECO:0000313" key="3">
    <source>
        <dbReference type="EMBL" id="MDA0139043.1"/>
    </source>
</evidence>
<dbReference type="PROSITE" id="PS51318">
    <property type="entry name" value="TAT"/>
    <property type="match status" value="1"/>
</dbReference>
<dbReference type="SUPFAM" id="SSF69318">
    <property type="entry name" value="Integrin alpha N-terminal domain"/>
    <property type="match status" value="1"/>
</dbReference>
<reference evidence="3" key="1">
    <citation type="submission" date="2022-10" db="EMBL/GenBank/DDBJ databases">
        <title>The WGS of Solirubrobacter sp. CPCC 204708.</title>
        <authorList>
            <person name="Jiang Z."/>
        </authorList>
    </citation>
    <scope>NUCLEOTIDE SEQUENCE</scope>
    <source>
        <strain evidence="3">CPCC 204708</strain>
    </source>
</reference>
<feature type="chain" id="PRO_5046664345" evidence="2">
    <location>
        <begin position="37"/>
        <end position="520"/>
    </location>
</feature>
<organism evidence="3 4">
    <name type="scientific">Solirubrobacter deserti</name>
    <dbReference type="NCBI Taxonomy" id="2282478"/>
    <lineage>
        <taxon>Bacteria</taxon>
        <taxon>Bacillati</taxon>
        <taxon>Actinomycetota</taxon>
        <taxon>Thermoleophilia</taxon>
        <taxon>Solirubrobacterales</taxon>
        <taxon>Solirubrobacteraceae</taxon>
        <taxon>Solirubrobacter</taxon>
    </lineage>
</organism>
<dbReference type="RefSeq" id="WP_270006476.1">
    <property type="nucleotide sequence ID" value="NZ_JAPCID010000021.1"/>
</dbReference>
<gene>
    <name evidence="3" type="ORF">OJ962_16200</name>
</gene>
<evidence type="ECO:0000256" key="1">
    <source>
        <dbReference type="SAM" id="MobiDB-lite"/>
    </source>
</evidence>
<comment type="caution">
    <text evidence="3">The sequence shown here is derived from an EMBL/GenBank/DDBJ whole genome shotgun (WGS) entry which is preliminary data.</text>
</comment>
<keyword evidence="2" id="KW-0732">Signal</keyword>